<feature type="region of interest" description="Disordered" evidence="1">
    <location>
        <begin position="1"/>
        <end position="263"/>
    </location>
</feature>
<keyword evidence="2" id="KW-0472">Membrane</keyword>
<dbReference type="eggNOG" id="ENOG502ST1U">
    <property type="taxonomic scope" value="Eukaryota"/>
</dbReference>
<feature type="compositionally biased region" description="Polar residues" evidence="1">
    <location>
        <begin position="332"/>
        <end position="361"/>
    </location>
</feature>
<dbReference type="PaxDb" id="2850-Phatr42650"/>
<evidence type="ECO:0000313" key="4">
    <source>
        <dbReference type="Proteomes" id="UP000000759"/>
    </source>
</evidence>
<evidence type="ECO:0000256" key="2">
    <source>
        <dbReference type="SAM" id="Phobius"/>
    </source>
</evidence>
<feature type="region of interest" description="Disordered" evidence="1">
    <location>
        <begin position="506"/>
        <end position="526"/>
    </location>
</feature>
<keyword evidence="4" id="KW-1185">Reference proteome</keyword>
<organism evidence="3 4">
    <name type="scientific">Phaeodactylum tricornutum (strain CCAP 1055/1)</name>
    <dbReference type="NCBI Taxonomy" id="556484"/>
    <lineage>
        <taxon>Eukaryota</taxon>
        <taxon>Sar</taxon>
        <taxon>Stramenopiles</taxon>
        <taxon>Ochrophyta</taxon>
        <taxon>Bacillariophyta</taxon>
        <taxon>Bacillariophyceae</taxon>
        <taxon>Bacillariophycidae</taxon>
        <taxon>Naviculales</taxon>
        <taxon>Phaeodactylaceae</taxon>
        <taxon>Phaeodactylum</taxon>
    </lineage>
</organism>
<feature type="compositionally biased region" description="Basic residues" evidence="1">
    <location>
        <begin position="509"/>
        <end position="522"/>
    </location>
</feature>
<reference evidence="4" key="2">
    <citation type="submission" date="2008-08" db="EMBL/GenBank/DDBJ databases">
        <authorList>
            <consortium name="Diatom Consortium"/>
            <person name="Grigoriev I."/>
            <person name="Grimwood J."/>
            <person name="Kuo A."/>
            <person name="Otillar R.P."/>
            <person name="Salamov A."/>
            <person name="Detter J.C."/>
            <person name="Lindquist E."/>
            <person name="Shapiro H."/>
            <person name="Lucas S."/>
            <person name="Glavina del Rio T."/>
            <person name="Pitluck S."/>
            <person name="Rokhsar D."/>
            <person name="Bowler C."/>
        </authorList>
    </citation>
    <scope>GENOME REANNOTATION</scope>
    <source>
        <strain evidence="4">CCAP 1055/1</strain>
    </source>
</reference>
<feature type="compositionally biased region" description="Polar residues" evidence="1">
    <location>
        <begin position="23"/>
        <end position="38"/>
    </location>
</feature>
<name>B7FP22_PHATC</name>
<feature type="compositionally biased region" description="Pro residues" evidence="1">
    <location>
        <begin position="1"/>
        <end position="16"/>
    </location>
</feature>
<proteinExistence type="predicted"/>
<feature type="transmembrane region" description="Helical" evidence="2">
    <location>
        <begin position="725"/>
        <end position="745"/>
    </location>
</feature>
<feature type="transmembrane region" description="Helical" evidence="2">
    <location>
        <begin position="752"/>
        <end position="773"/>
    </location>
</feature>
<gene>
    <name evidence="3" type="ORF">PHATRDRAFT_42650</name>
</gene>
<sequence>MQAPPFSPSGGPPTAPPIKKQRGSSTPQGDKLSLQANDALSRRRAELSRLQQLQQQGTSATTQALLSRAFNTTGTAPSFKPHGDPPTSVLRSTSAAMTRGAPPIPKAEPNGSGPRRTSDIFPTAPKLVSEAKPLPKGPPPTGATPTARRLDVSFAARGKPPATGRPKSAPPSRPTPPAGPPPNRVSTVPVTRGHIGRPNAVIPNGPPPPPEKKAPPSGAPPPSKPPPTGAPPAIGALPKSSANLSDGFNDGDNTPPIANKKTMQMDAAVNWDQPKKPLTLFPSQANVPAKTEITKSPLAQSPYATKPPVVFGNNAPPLPITETLKHPGSAGRPTTPTSGAMASSNAGQTPFYPKNTQSNAGVTPFAKNESTSASTPFPKREEEVVTLPSTAHKDQFHDIRSMATTPYKSANLTSALVTDANVQESPELRMQKELLSSEKDKKKAFNQVALLEDTIRDLQGGKPLADDLTYVVQIAKTHGEKAALEYARQKVSGKEATIPILSPMLYSPTRKRTGTPHPKRRHEVVESSDAKPFLMEAVDSLAFEYVEEGLATITIRRPYGFAANEQKLWFSKGELNNKMYEKSSDVHMLSSLEVVATIEADKSHLLLYGVAMARHQNAADGSWKSFGDVEKTGATLGEVTFTNAEGHMESYYLDEIYEAAQAAREHYCGSVVATAEALRMKASHKSPSTIAVAKSSDSSDATEKSQGSLKTESKPKMPPEDEPSIVGSFISFFFSTLASLLWYTFVRVPLNIFAAVIYLLIGSIVLSLMYLYIAEEHGVGVRDASIQYTYNSPGIL</sequence>
<keyword evidence="2" id="KW-0812">Transmembrane</keyword>
<reference evidence="3 4" key="1">
    <citation type="journal article" date="2008" name="Nature">
        <title>The Phaeodactylum genome reveals the evolutionary history of diatom genomes.</title>
        <authorList>
            <person name="Bowler C."/>
            <person name="Allen A.E."/>
            <person name="Badger J.H."/>
            <person name="Grimwood J."/>
            <person name="Jabbari K."/>
            <person name="Kuo A."/>
            <person name="Maheswari U."/>
            <person name="Martens C."/>
            <person name="Maumus F."/>
            <person name="Otillar R.P."/>
            <person name="Rayko E."/>
            <person name="Salamov A."/>
            <person name="Vandepoele K."/>
            <person name="Beszteri B."/>
            <person name="Gruber A."/>
            <person name="Heijde M."/>
            <person name="Katinka M."/>
            <person name="Mock T."/>
            <person name="Valentin K."/>
            <person name="Verret F."/>
            <person name="Berges J.A."/>
            <person name="Brownlee C."/>
            <person name="Cadoret J.P."/>
            <person name="Chiovitti A."/>
            <person name="Choi C.J."/>
            <person name="Coesel S."/>
            <person name="De Martino A."/>
            <person name="Detter J.C."/>
            <person name="Durkin C."/>
            <person name="Falciatore A."/>
            <person name="Fournet J."/>
            <person name="Haruta M."/>
            <person name="Huysman M.J."/>
            <person name="Jenkins B.D."/>
            <person name="Jiroutova K."/>
            <person name="Jorgensen R.E."/>
            <person name="Joubert Y."/>
            <person name="Kaplan A."/>
            <person name="Kroger N."/>
            <person name="Kroth P.G."/>
            <person name="La Roche J."/>
            <person name="Lindquist E."/>
            <person name="Lommer M."/>
            <person name="Martin-Jezequel V."/>
            <person name="Lopez P.J."/>
            <person name="Lucas S."/>
            <person name="Mangogna M."/>
            <person name="McGinnis K."/>
            <person name="Medlin L.K."/>
            <person name="Montsant A."/>
            <person name="Oudot-Le Secq M.P."/>
            <person name="Napoli C."/>
            <person name="Obornik M."/>
            <person name="Parker M.S."/>
            <person name="Petit J.L."/>
            <person name="Porcel B.M."/>
            <person name="Poulsen N."/>
            <person name="Robison M."/>
            <person name="Rychlewski L."/>
            <person name="Rynearson T.A."/>
            <person name="Schmutz J."/>
            <person name="Shapiro H."/>
            <person name="Siaut M."/>
            <person name="Stanley M."/>
            <person name="Sussman M.R."/>
            <person name="Taylor A.R."/>
            <person name="Vardi A."/>
            <person name="von Dassow P."/>
            <person name="Vyverman W."/>
            <person name="Willis A."/>
            <person name="Wyrwicz L.S."/>
            <person name="Rokhsar D.S."/>
            <person name="Weissenbach J."/>
            <person name="Armbrust E.V."/>
            <person name="Green B.R."/>
            <person name="Van de Peer Y."/>
            <person name="Grigoriev I.V."/>
        </authorList>
    </citation>
    <scope>NUCLEOTIDE SEQUENCE [LARGE SCALE GENOMIC DNA]</scope>
    <source>
        <strain evidence="3 4">CCAP 1055/1</strain>
    </source>
</reference>
<feature type="region of interest" description="Disordered" evidence="1">
    <location>
        <begin position="690"/>
        <end position="720"/>
    </location>
</feature>
<dbReference type="KEGG" id="pti:PHATRDRAFT_42650"/>
<dbReference type="AlphaFoldDB" id="B7FP22"/>
<evidence type="ECO:0000313" key="3">
    <source>
        <dbReference type="EMBL" id="EEC51097.1"/>
    </source>
</evidence>
<dbReference type="GeneID" id="7196001"/>
<dbReference type="RefSeq" id="XP_002176634.1">
    <property type="nucleotide sequence ID" value="XM_002176598.1"/>
</dbReference>
<dbReference type="STRING" id="556484.B7FP22"/>
<evidence type="ECO:0000256" key="1">
    <source>
        <dbReference type="SAM" id="MobiDB-lite"/>
    </source>
</evidence>
<dbReference type="HOGENOM" id="CLU_353195_0_0_1"/>
<dbReference type="InParanoid" id="B7FP22"/>
<feature type="region of interest" description="Disordered" evidence="1">
    <location>
        <begin position="292"/>
        <end position="380"/>
    </location>
</feature>
<feature type="compositionally biased region" description="Polar residues" evidence="1">
    <location>
        <begin position="690"/>
        <end position="710"/>
    </location>
</feature>
<protein>
    <submittedName>
        <fullName evidence="3">Uncharacterized protein</fullName>
    </submittedName>
</protein>
<dbReference type="EMBL" id="CM000605">
    <property type="protein sequence ID" value="EEC51097.1"/>
    <property type="molecule type" value="Genomic_DNA"/>
</dbReference>
<feature type="compositionally biased region" description="Pro residues" evidence="1">
    <location>
        <begin position="217"/>
        <end position="230"/>
    </location>
</feature>
<dbReference type="Proteomes" id="UP000000759">
    <property type="component" value="Chromosome 1"/>
</dbReference>
<accession>B7FP22</accession>
<feature type="compositionally biased region" description="Low complexity" evidence="1">
    <location>
        <begin position="48"/>
        <end position="66"/>
    </location>
</feature>
<keyword evidence="2" id="KW-1133">Transmembrane helix</keyword>
<feature type="compositionally biased region" description="Pro residues" evidence="1">
    <location>
        <begin position="168"/>
        <end position="183"/>
    </location>
</feature>